<gene>
    <name evidence="4" type="primary">pkn1_2</name>
    <name evidence="4" type="ORF">VIM7927_03042</name>
</gene>
<keyword evidence="1" id="KW-0175">Coiled coil</keyword>
<dbReference type="AlphaFoldDB" id="A0A1Y6IVT2"/>
<dbReference type="SUPFAM" id="SSF56436">
    <property type="entry name" value="C-type lectin-like"/>
    <property type="match status" value="1"/>
</dbReference>
<evidence type="ECO:0000313" key="5">
    <source>
        <dbReference type="Proteomes" id="UP000196125"/>
    </source>
</evidence>
<feature type="coiled-coil region" evidence="1">
    <location>
        <begin position="109"/>
        <end position="143"/>
    </location>
</feature>
<dbReference type="Gene3D" id="3.90.1580.10">
    <property type="entry name" value="paralog of FGE (formylglycine-generating enzyme)"/>
    <property type="match status" value="1"/>
</dbReference>
<dbReference type="InterPro" id="IPR005532">
    <property type="entry name" value="SUMF_dom"/>
</dbReference>
<feature type="domain" description="Sulfatase-modifying factor enzyme-like" evidence="2">
    <location>
        <begin position="360"/>
        <end position="580"/>
    </location>
</feature>
<dbReference type="Pfam" id="PF08308">
    <property type="entry name" value="PEGA"/>
    <property type="match status" value="1"/>
</dbReference>
<dbReference type="InterPro" id="IPR051043">
    <property type="entry name" value="Sulfatase_Mod_Factor_Kinase"/>
</dbReference>
<dbReference type="EC" id="2.7.11.1" evidence="4"/>
<protein>
    <submittedName>
        <fullName evidence="4">Serine/threonine-protein kinase pkn1</fullName>
        <ecNumber evidence="4">2.7.11.1</ecNumber>
    </submittedName>
</protein>
<dbReference type="PANTHER" id="PTHR23150:SF19">
    <property type="entry name" value="FORMYLGLYCINE-GENERATING ENZYME"/>
    <property type="match status" value="1"/>
</dbReference>
<evidence type="ECO:0000256" key="1">
    <source>
        <dbReference type="SAM" id="Coils"/>
    </source>
</evidence>
<dbReference type="Pfam" id="PF03781">
    <property type="entry name" value="FGE-sulfatase"/>
    <property type="match status" value="1"/>
</dbReference>
<dbReference type="GO" id="GO:0004674">
    <property type="term" value="F:protein serine/threonine kinase activity"/>
    <property type="evidence" value="ECO:0007669"/>
    <property type="project" value="UniProtKB-EC"/>
</dbReference>
<accession>A0A1Y6IVT2</accession>
<dbReference type="InterPro" id="IPR013229">
    <property type="entry name" value="PEGA"/>
</dbReference>
<evidence type="ECO:0000259" key="3">
    <source>
        <dbReference type="Pfam" id="PF08308"/>
    </source>
</evidence>
<evidence type="ECO:0000259" key="2">
    <source>
        <dbReference type="Pfam" id="PF03781"/>
    </source>
</evidence>
<proteinExistence type="predicted"/>
<feature type="domain" description="PEGA" evidence="3">
    <location>
        <begin position="273"/>
        <end position="334"/>
    </location>
</feature>
<reference evidence="4 5" key="1">
    <citation type="submission" date="2017-05" db="EMBL/GenBank/DDBJ databases">
        <authorList>
            <person name="Song R."/>
            <person name="Chenine A.L."/>
            <person name="Ruprecht R.M."/>
        </authorList>
    </citation>
    <scope>NUCLEOTIDE SEQUENCE [LARGE SCALE GENOMIC DNA]</scope>
    <source>
        <strain evidence="4 5">CECT 7927</strain>
    </source>
</reference>
<organism evidence="4 5">
    <name type="scientific">Vibrio mangrovi</name>
    <dbReference type="NCBI Taxonomy" id="474394"/>
    <lineage>
        <taxon>Bacteria</taxon>
        <taxon>Pseudomonadati</taxon>
        <taxon>Pseudomonadota</taxon>
        <taxon>Gammaproteobacteria</taxon>
        <taxon>Vibrionales</taxon>
        <taxon>Vibrionaceae</taxon>
        <taxon>Vibrio</taxon>
    </lineage>
</organism>
<dbReference type="InterPro" id="IPR016187">
    <property type="entry name" value="CTDL_fold"/>
</dbReference>
<feature type="coiled-coil region" evidence="1">
    <location>
        <begin position="21"/>
        <end position="65"/>
    </location>
</feature>
<keyword evidence="4" id="KW-0418">Kinase</keyword>
<name>A0A1Y6IVT2_9VIBR</name>
<dbReference type="Proteomes" id="UP000196125">
    <property type="component" value="Unassembled WGS sequence"/>
</dbReference>
<evidence type="ECO:0000313" key="4">
    <source>
        <dbReference type="EMBL" id="SMS01736.1"/>
    </source>
</evidence>
<keyword evidence="4" id="KW-0808">Transferase</keyword>
<dbReference type="GO" id="GO:0120147">
    <property type="term" value="F:formylglycine-generating oxidase activity"/>
    <property type="evidence" value="ECO:0007669"/>
    <property type="project" value="TreeGrafter"/>
</dbReference>
<dbReference type="InterPro" id="IPR042095">
    <property type="entry name" value="SUMF_sf"/>
</dbReference>
<dbReference type="PANTHER" id="PTHR23150">
    <property type="entry name" value="SULFATASE MODIFYING FACTOR 1, 2"/>
    <property type="match status" value="1"/>
</dbReference>
<dbReference type="EMBL" id="FXXI01000006">
    <property type="protein sequence ID" value="SMS01736.1"/>
    <property type="molecule type" value="Genomic_DNA"/>
</dbReference>
<sequence>MSPEKAAPLVNQIDDALFSKNTELEDARKVLQEQQQTVANQKAELNRLRQRDEKLSASLNQAKSDLEKAYQKMISDPKLDITTYQSTYQNAWSEYKQNQKSQFELNNKLEEQEGLLKDQETTVSLLQKNISNLQQNKLKARATRLREEISREGTEKVSFTNRCNPSMTIADCEQQTIKLALQKAVKQFQTSLLNNVTESALAGKNVSKASLNVHVLQHQVLQSGFSDASRYRTIVEARLEARPVSATACQLLNIDSQYCIIDDQQNIQREVAWFNLKLHSNLYDDQVIVDDVRYGHTPLTLTLPEGEHQIRVEKTGYLPYKTTLNLKSDSQLRAVLQEEHNQLKTGFSFADSLSQDLSGPGLVAITPGKFFIGEHASTQVFLDHAFAISSTPVTVELFRTFVTQTGYRSDAELTKTCVAMINNQMTPQSGHYWRNPGFKQSSQSPVVCVSQNDAKAFTGWLSTQTGFKYRLPTEDEWEIAARAGTHTDYWWGDDFATGLANTGWGGSYWSNKSTSPVKSFPTNPLGLYDVIGNVWEWTSAPQGLLKGGAWSFSPRNAVVYSQLFAEPSTAANYIGFRVVREIKE</sequence>